<evidence type="ECO:0000256" key="3">
    <source>
        <dbReference type="ARBA" id="ARBA00023002"/>
    </source>
</evidence>
<evidence type="ECO:0000313" key="6">
    <source>
        <dbReference type="EMBL" id="RSM81600.1"/>
    </source>
</evidence>
<feature type="region of interest" description="Disordered" evidence="5">
    <location>
        <begin position="1"/>
        <end position="24"/>
    </location>
</feature>
<dbReference type="Proteomes" id="UP000287547">
    <property type="component" value="Unassembled WGS sequence"/>
</dbReference>
<accession>A0A428Z4R1</accession>
<dbReference type="PANTHER" id="PTHR43490:SF99">
    <property type="entry name" value="SHORT-CHAIN DEHYDROGENASE_REDUCTASE"/>
    <property type="match status" value="1"/>
</dbReference>
<dbReference type="PANTHER" id="PTHR43490">
    <property type="entry name" value="(+)-NEOMENTHOL DEHYDROGENASE"/>
    <property type="match status" value="1"/>
</dbReference>
<dbReference type="CDD" id="cd05324">
    <property type="entry name" value="carb_red_PTCR-like_SDR_c"/>
    <property type="match status" value="1"/>
</dbReference>
<dbReference type="AlphaFoldDB" id="A0A428Z4R1"/>
<evidence type="ECO:0000256" key="5">
    <source>
        <dbReference type="SAM" id="MobiDB-lite"/>
    </source>
</evidence>
<evidence type="ECO:0000256" key="4">
    <source>
        <dbReference type="RuleBase" id="RU000363"/>
    </source>
</evidence>
<dbReference type="Gene3D" id="3.40.50.720">
    <property type="entry name" value="NAD(P)-binding Rossmann-like Domain"/>
    <property type="match status" value="1"/>
</dbReference>
<evidence type="ECO:0000313" key="7">
    <source>
        <dbReference type="Proteomes" id="UP000287547"/>
    </source>
</evidence>
<keyword evidence="2" id="KW-0521">NADP</keyword>
<dbReference type="EMBL" id="QHKI01000025">
    <property type="protein sequence ID" value="RSM81600.1"/>
    <property type="molecule type" value="Genomic_DNA"/>
</dbReference>
<dbReference type="InterPro" id="IPR002347">
    <property type="entry name" value="SDR_fam"/>
</dbReference>
<comment type="similarity">
    <text evidence="1 4">Belongs to the short-chain dehydrogenases/reductases (SDR) family.</text>
</comment>
<evidence type="ECO:0000256" key="2">
    <source>
        <dbReference type="ARBA" id="ARBA00022857"/>
    </source>
</evidence>
<dbReference type="PRINTS" id="PR00080">
    <property type="entry name" value="SDRFAMILY"/>
</dbReference>
<evidence type="ECO:0000256" key="1">
    <source>
        <dbReference type="ARBA" id="ARBA00006484"/>
    </source>
</evidence>
<dbReference type="InterPro" id="IPR045313">
    <property type="entry name" value="CBR1-like"/>
</dbReference>
<dbReference type="Pfam" id="PF00106">
    <property type="entry name" value="adh_short"/>
    <property type="match status" value="1"/>
</dbReference>
<dbReference type="GO" id="GO:0016616">
    <property type="term" value="F:oxidoreductase activity, acting on the CH-OH group of donors, NAD or NADP as acceptor"/>
    <property type="evidence" value="ECO:0007669"/>
    <property type="project" value="InterPro"/>
</dbReference>
<dbReference type="PRINTS" id="PR00081">
    <property type="entry name" value="GDHRDH"/>
</dbReference>
<organism evidence="6 7">
    <name type="scientific">Kibdelosporangium aridum</name>
    <dbReference type="NCBI Taxonomy" id="2030"/>
    <lineage>
        <taxon>Bacteria</taxon>
        <taxon>Bacillati</taxon>
        <taxon>Actinomycetota</taxon>
        <taxon>Actinomycetes</taxon>
        <taxon>Pseudonocardiales</taxon>
        <taxon>Pseudonocardiaceae</taxon>
        <taxon>Kibdelosporangium</taxon>
    </lineage>
</organism>
<comment type="caution">
    <text evidence="6">The sequence shown here is derived from an EMBL/GenBank/DDBJ whole genome shotgun (WGS) entry which is preliminary data.</text>
</comment>
<sequence>MNSSGGHSGRCLPSREERPLRAKGTQDVLGEKIALITGANKGIGFEIARQLGEQGIVILVGARDEVRGKNAADALSGYGILAEPLQIDVTDPISAHDAAKQIEKGYGRLDILVNNAGIAGHFYGPPSAATAADIRQVYETNVFGVVSVTNAMLPLLRESEAGRIVNMSSHIGSLTLNSDPDSPVARVNLMGYQSSKTALNAITVAYAKELRDTPIKVNLALPGVVATDINNHRGQRTPAEGAEIAVRLALLDEDGPSGACLADEGPVPW</sequence>
<dbReference type="OrthoDB" id="9781117at2"/>
<name>A0A428Z4R1_KIBAR</name>
<dbReference type="InterPro" id="IPR036291">
    <property type="entry name" value="NAD(P)-bd_dom_sf"/>
</dbReference>
<reference evidence="6 7" key="1">
    <citation type="submission" date="2018-05" db="EMBL/GenBank/DDBJ databases">
        <title>Evolution of GPA BGCs.</title>
        <authorList>
            <person name="Waglechner N."/>
            <person name="Wright G.D."/>
        </authorList>
    </citation>
    <scope>NUCLEOTIDE SEQUENCE [LARGE SCALE GENOMIC DNA]</scope>
    <source>
        <strain evidence="6 7">A82846</strain>
    </source>
</reference>
<gene>
    <name evidence="6" type="ORF">DMH04_27365</name>
</gene>
<dbReference type="SUPFAM" id="SSF51735">
    <property type="entry name" value="NAD(P)-binding Rossmann-fold domains"/>
    <property type="match status" value="1"/>
</dbReference>
<proteinExistence type="inferred from homology"/>
<protein>
    <submittedName>
        <fullName evidence="6">SDR family NAD(P)-dependent oxidoreductase</fullName>
    </submittedName>
</protein>
<keyword evidence="3" id="KW-0560">Oxidoreductase</keyword>